<accession>A0AA38C387</accession>
<organism evidence="1 2">
    <name type="scientific">Taxus chinensis</name>
    <name type="common">Chinese yew</name>
    <name type="synonym">Taxus wallichiana var. chinensis</name>
    <dbReference type="NCBI Taxonomy" id="29808"/>
    <lineage>
        <taxon>Eukaryota</taxon>
        <taxon>Viridiplantae</taxon>
        <taxon>Streptophyta</taxon>
        <taxon>Embryophyta</taxon>
        <taxon>Tracheophyta</taxon>
        <taxon>Spermatophyta</taxon>
        <taxon>Pinopsida</taxon>
        <taxon>Pinidae</taxon>
        <taxon>Conifers II</taxon>
        <taxon>Cupressales</taxon>
        <taxon>Taxaceae</taxon>
        <taxon>Taxus</taxon>
    </lineage>
</organism>
<evidence type="ECO:0000313" key="2">
    <source>
        <dbReference type="Proteomes" id="UP000824469"/>
    </source>
</evidence>
<reference evidence="1 2" key="1">
    <citation type="journal article" date="2021" name="Nat. Plants">
        <title>The Taxus genome provides insights into paclitaxel biosynthesis.</title>
        <authorList>
            <person name="Xiong X."/>
            <person name="Gou J."/>
            <person name="Liao Q."/>
            <person name="Li Y."/>
            <person name="Zhou Q."/>
            <person name="Bi G."/>
            <person name="Li C."/>
            <person name="Du R."/>
            <person name="Wang X."/>
            <person name="Sun T."/>
            <person name="Guo L."/>
            <person name="Liang H."/>
            <person name="Lu P."/>
            <person name="Wu Y."/>
            <person name="Zhang Z."/>
            <person name="Ro D.K."/>
            <person name="Shang Y."/>
            <person name="Huang S."/>
            <person name="Yan J."/>
        </authorList>
    </citation>
    <scope>NUCLEOTIDE SEQUENCE [LARGE SCALE GENOMIC DNA]</scope>
    <source>
        <strain evidence="1">Ta-2019</strain>
    </source>
</reference>
<gene>
    <name evidence="1" type="ORF">KI387_041636</name>
</gene>
<feature type="non-terminal residue" evidence="1">
    <location>
        <position position="58"/>
    </location>
</feature>
<comment type="caution">
    <text evidence="1">The sequence shown here is derived from an EMBL/GenBank/DDBJ whole genome shotgun (WGS) entry which is preliminary data.</text>
</comment>
<name>A0AA38C387_TAXCH</name>
<keyword evidence="2" id="KW-1185">Reference proteome</keyword>
<protein>
    <submittedName>
        <fullName evidence="1">Uncharacterized protein</fullName>
    </submittedName>
</protein>
<sequence>MGGETLPVAYDITIRDENSLIQVGKLAPRRLMPIWTDLAPIPQPITIIEPTVVAPSND</sequence>
<proteinExistence type="predicted"/>
<dbReference type="AlphaFoldDB" id="A0AA38C387"/>
<dbReference type="Proteomes" id="UP000824469">
    <property type="component" value="Unassembled WGS sequence"/>
</dbReference>
<evidence type="ECO:0000313" key="1">
    <source>
        <dbReference type="EMBL" id="KAH9293160.1"/>
    </source>
</evidence>
<dbReference type="EMBL" id="JAHRHJ020001571">
    <property type="protein sequence ID" value="KAH9293160.1"/>
    <property type="molecule type" value="Genomic_DNA"/>
</dbReference>